<evidence type="ECO:0000313" key="13">
    <source>
        <dbReference type="Proteomes" id="UP000663887"/>
    </source>
</evidence>
<evidence type="ECO:0000313" key="8">
    <source>
        <dbReference type="EMBL" id="CAF3986319.1"/>
    </source>
</evidence>
<evidence type="ECO:0000313" key="3">
    <source>
        <dbReference type="EMBL" id="CAF1660204.1"/>
    </source>
</evidence>
<evidence type="ECO:0000313" key="5">
    <source>
        <dbReference type="EMBL" id="CAF2125045.1"/>
    </source>
</evidence>
<evidence type="ECO:0000313" key="7">
    <source>
        <dbReference type="EMBL" id="CAF3937949.1"/>
    </source>
</evidence>
<dbReference type="Proteomes" id="UP000663824">
    <property type="component" value="Unassembled WGS sequence"/>
</dbReference>
<evidence type="ECO:0000313" key="11">
    <source>
        <dbReference type="EMBL" id="CAF4214056.1"/>
    </source>
</evidence>
<dbReference type="EMBL" id="CAJOBF010006731">
    <property type="protein sequence ID" value="CAF4214056.1"/>
    <property type="molecule type" value="Genomic_DNA"/>
</dbReference>
<name>A0A816VPW3_9BILA</name>
<evidence type="ECO:0000313" key="9">
    <source>
        <dbReference type="EMBL" id="CAF3991583.1"/>
    </source>
</evidence>
<dbReference type="EMBL" id="CAJNRE010014122">
    <property type="protein sequence ID" value="CAF2125045.1"/>
    <property type="molecule type" value="Genomic_DNA"/>
</dbReference>
<organism evidence="4 13">
    <name type="scientific">Rotaria magnacalcarata</name>
    <dbReference type="NCBI Taxonomy" id="392030"/>
    <lineage>
        <taxon>Eukaryota</taxon>
        <taxon>Metazoa</taxon>
        <taxon>Spiralia</taxon>
        <taxon>Gnathifera</taxon>
        <taxon>Rotifera</taxon>
        <taxon>Eurotatoria</taxon>
        <taxon>Bdelloidea</taxon>
        <taxon>Philodinida</taxon>
        <taxon>Philodinidae</taxon>
        <taxon>Rotaria</taxon>
    </lineage>
</organism>
<evidence type="ECO:0000313" key="6">
    <source>
        <dbReference type="EMBL" id="CAF2125408.1"/>
    </source>
</evidence>
<keyword evidence="1" id="KW-1133">Transmembrane helix</keyword>
<dbReference type="Proteomes" id="UP000681720">
    <property type="component" value="Unassembled WGS sequence"/>
</dbReference>
<dbReference type="Proteomes" id="UP000681967">
    <property type="component" value="Unassembled WGS sequence"/>
</dbReference>
<dbReference type="EMBL" id="CAJNOW010017768">
    <property type="protein sequence ID" value="CAF1660204.1"/>
    <property type="molecule type" value="Genomic_DNA"/>
</dbReference>
<evidence type="ECO:0000313" key="2">
    <source>
        <dbReference type="EMBL" id="CAF1053891.1"/>
    </source>
</evidence>
<dbReference type="Proteomes" id="UP000663887">
    <property type="component" value="Unassembled WGS sequence"/>
</dbReference>
<proteinExistence type="predicted"/>
<evidence type="ECO:0000313" key="4">
    <source>
        <dbReference type="EMBL" id="CAF2123367.1"/>
    </source>
</evidence>
<dbReference type="EMBL" id="CAJOBJ010004175">
    <property type="protein sequence ID" value="CAF3991583.1"/>
    <property type="molecule type" value="Genomic_DNA"/>
</dbReference>
<protein>
    <submittedName>
        <fullName evidence="4">Uncharacterized protein</fullName>
    </submittedName>
</protein>
<dbReference type="OrthoDB" id="10008334at2759"/>
<dbReference type="Proteomes" id="UP000663855">
    <property type="component" value="Unassembled WGS sequence"/>
</dbReference>
<sequence>MTLIVTVFAFIGFVLGVIALTTNYWTKVPLASRPDISIPTENGTYINYKSGFGWKGLLMSCASFEKESCTWELMATTFLLCSLGLISLLVGGIFSIWEMFKTSDRRFLIPMLYFVACVLMTAGLFDYGSNSPLNSHSSRAMISAIVFVYASLPISAFIAGRYSAYERYINNGQKYVPAATNGN</sequence>
<evidence type="ECO:0000313" key="12">
    <source>
        <dbReference type="Proteomes" id="UP000663866"/>
    </source>
</evidence>
<keyword evidence="12" id="KW-1185">Reference proteome</keyword>
<dbReference type="EMBL" id="CAJNRG010010504">
    <property type="protein sequence ID" value="CAF2123367.1"/>
    <property type="molecule type" value="Genomic_DNA"/>
</dbReference>
<dbReference type="EMBL" id="CAJOBI010003961">
    <property type="protein sequence ID" value="CAF3986319.1"/>
    <property type="molecule type" value="Genomic_DNA"/>
</dbReference>
<dbReference type="Proteomes" id="UP000663856">
    <property type="component" value="Unassembled WGS sequence"/>
</dbReference>
<gene>
    <name evidence="7" type="ORF">BYL167_LOCUS10354</name>
    <name evidence="2" type="ORF">CJN711_LOCUS4883</name>
    <name evidence="9" type="ORF">GIL414_LOCUS11240</name>
    <name evidence="3" type="ORF">KQP761_LOCUS31861</name>
    <name evidence="5" type="ORF">MBJ925_LOCUS26619</name>
    <name evidence="10" type="ORF">OVN521_LOCUS23757</name>
    <name evidence="8" type="ORF">SMN809_LOCUS11144</name>
    <name evidence="11" type="ORF">UXM345_LOCUS28721</name>
    <name evidence="6" type="ORF">WKI299_LOCUS25214</name>
    <name evidence="4" type="ORF">XDN619_LOCUS23211</name>
</gene>
<feature type="transmembrane region" description="Helical" evidence="1">
    <location>
        <begin position="73"/>
        <end position="95"/>
    </location>
</feature>
<keyword evidence="1" id="KW-0812">Transmembrane</keyword>
<reference evidence="4" key="1">
    <citation type="submission" date="2021-02" db="EMBL/GenBank/DDBJ databases">
        <authorList>
            <person name="Nowell W R."/>
        </authorList>
    </citation>
    <scope>NUCLEOTIDE SEQUENCE</scope>
</reference>
<dbReference type="EMBL" id="CAJNOV010001220">
    <property type="protein sequence ID" value="CAF1053891.1"/>
    <property type="molecule type" value="Genomic_DNA"/>
</dbReference>
<dbReference type="Proteomes" id="UP000663842">
    <property type="component" value="Unassembled WGS sequence"/>
</dbReference>
<dbReference type="Proteomes" id="UP000676336">
    <property type="component" value="Unassembled WGS sequence"/>
</dbReference>
<dbReference type="EMBL" id="CAJOBG010005466">
    <property type="protein sequence ID" value="CAF4154045.1"/>
    <property type="molecule type" value="Genomic_DNA"/>
</dbReference>
<comment type="caution">
    <text evidence="4">The sequence shown here is derived from an EMBL/GenBank/DDBJ whole genome shotgun (WGS) entry which is preliminary data.</text>
</comment>
<dbReference type="Proteomes" id="UP000663866">
    <property type="component" value="Unassembled WGS sequence"/>
</dbReference>
<dbReference type="EMBL" id="CAJOBH010003107">
    <property type="protein sequence ID" value="CAF3937949.1"/>
    <property type="molecule type" value="Genomic_DNA"/>
</dbReference>
<feature type="transmembrane region" description="Helical" evidence="1">
    <location>
        <begin position="140"/>
        <end position="159"/>
    </location>
</feature>
<dbReference type="AlphaFoldDB" id="A0A816VPW3"/>
<evidence type="ECO:0000313" key="10">
    <source>
        <dbReference type="EMBL" id="CAF4154045.1"/>
    </source>
</evidence>
<accession>A0A816VPW3</accession>
<feature type="transmembrane region" description="Helical" evidence="1">
    <location>
        <begin position="107"/>
        <end position="128"/>
    </location>
</feature>
<dbReference type="Proteomes" id="UP000663834">
    <property type="component" value="Unassembled WGS sequence"/>
</dbReference>
<keyword evidence="1" id="KW-0472">Membrane</keyword>
<dbReference type="EMBL" id="CAJNRF010010870">
    <property type="protein sequence ID" value="CAF2125408.1"/>
    <property type="molecule type" value="Genomic_DNA"/>
</dbReference>
<evidence type="ECO:0000256" key="1">
    <source>
        <dbReference type="SAM" id="Phobius"/>
    </source>
</evidence>